<dbReference type="AlphaFoldDB" id="A0A743P0F9"/>
<dbReference type="SMART" id="SM00382">
    <property type="entry name" value="AAA"/>
    <property type="match status" value="1"/>
</dbReference>
<dbReference type="GO" id="GO:0005524">
    <property type="term" value="F:ATP binding"/>
    <property type="evidence" value="ECO:0007669"/>
    <property type="project" value="InterPro"/>
</dbReference>
<comment type="caution">
    <text evidence="2">The sequence shown here is derived from an EMBL/GenBank/DDBJ whole genome shotgun (WGS) entry which is preliminary data.</text>
</comment>
<name>A0A743P0F9_SALER</name>
<reference evidence="2" key="2">
    <citation type="submission" date="2020-02" db="EMBL/GenBank/DDBJ databases">
        <authorList>
            <consortium name="NCBI Pathogen Detection Project"/>
        </authorList>
    </citation>
    <scope>NUCLEOTIDE SEQUENCE</scope>
    <source>
        <strain evidence="2">MA.CK_00/00001968</strain>
    </source>
</reference>
<dbReference type="InterPro" id="IPR028350">
    <property type="entry name" value="DNAC/IstB-like"/>
</dbReference>
<feature type="domain" description="AAA+ ATPase" evidence="1">
    <location>
        <begin position="119"/>
        <end position="247"/>
    </location>
</feature>
<dbReference type="InterPro" id="IPR003593">
    <property type="entry name" value="AAA+_ATPase"/>
</dbReference>
<dbReference type="PANTHER" id="PTHR30050:SF4">
    <property type="entry name" value="ATP-BINDING PROTEIN RV3427C IN INSERTION SEQUENCE-RELATED"/>
    <property type="match status" value="1"/>
</dbReference>
<organism evidence="2">
    <name type="scientific">Salmonella enterica</name>
    <name type="common">Salmonella choleraesuis</name>
    <dbReference type="NCBI Taxonomy" id="28901"/>
    <lineage>
        <taxon>Bacteria</taxon>
        <taxon>Pseudomonadati</taxon>
        <taxon>Pseudomonadota</taxon>
        <taxon>Gammaproteobacteria</taxon>
        <taxon>Enterobacterales</taxon>
        <taxon>Enterobacteriaceae</taxon>
        <taxon>Salmonella</taxon>
    </lineage>
</organism>
<dbReference type="GO" id="GO:0006260">
    <property type="term" value="P:DNA replication"/>
    <property type="evidence" value="ECO:0007669"/>
    <property type="project" value="TreeGrafter"/>
</dbReference>
<dbReference type="PANTHER" id="PTHR30050">
    <property type="entry name" value="CHROMOSOMAL REPLICATION INITIATOR PROTEIN DNAA"/>
    <property type="match status" value="1"/>
</dbReference>
<sequence length="264" mass="30607">MASFYIVEYSDIYNVNEIISYWWFSLYKYLYNSLKCEKKHVYGSLPEEWRKWQLAEERKRSEEVERQNRQARAEKIFGRSGIRDLYRRCSFANYRVVNDGQRHALSQAKSIAENLCGDDFTCFVFSGSTGTGKNHLAAAIGNRLLARGKTVMIVTLADVMLGVRACYDTGKSEETFLAGLCDVDLLVLDEVGMQRDTKNEFVILNQIVDRRTASMKAVGILTNLNFDSLKKLAGERVTDRLRMNGGRWVNFKWESWRQHVRQHK</sequence>
<accession>A0A743P0F9</accession>
<dbReference type="PIRSF" id="PIRSF003073">
    <property type="entry name" value="DNAC_TnpB_IstB"/>
    <property type="match status" value="1"/>
</dbReference>
<dbReference type="Gene3D" id="3.40.50.300">
    <property type="entry name" value="P-loop containing nucleotide triphosphate hydrolases"/>
    <property type="match status" value="1"/>
</dbReference>
<evidence type="ECO:0000313" key="2">
    <source>
        <dbReference type="EMBL" id="HAF2128697.1"/>
    </source>
</evidence>
<proteinExistence type="predicted"/>
<dbReference type="CDD" id="cd00009">
    <property type="entry name" value="AAA"/>
    <property type="match status" value="1"/>
</dbReference>
<reference evidence="2" key="1">
    <citation type="journal article" date="2018" name="Genome Biol.">
        <title>SKESA: strategic k-mer extension for scrupulous assemblies.</title>
        <authorList>
            <person name="Souvorov A."/>
            <person name="Agarwala R."/>
            <person name="Lipman D.J."/>
        </authorList>
    </citation>
    <scope>NUCLEOTIDE SEQUENCE</scope>
    <source>
        <strain evidence="2">MA.CK_00/00001968</strain>
    </source>
</reference>
<evidence type="ECO:0000259" key="1">
    <source>
        <dbReference type="SMART" id="SM00382"/>
    </source>
</evidence>
<protein>
    <submittedName>
        <fullName evidence="2">DNA replication protein DnaC</fullName>
    </submittedName>
</protein>
<dbReference type="InterPro" id="IPR027417">
    <property type="entry name" value="P-loop_NTPase"/>
</dbReference>
<dbReference type="Pfam" id="PF01695">
    <property type="entry name" value="IstB_IS21"/>
    <property type="match status" value="1"/>
</dbReference>
<dbReference type="EMBL" id="DAAUQX010000022">
    <property type="protein sequence ID" value="HAF2128697.1"/>
    <property type="molecule type" value="Genomic_DNA"/>
</dbReference>
<dbReference type="SUPFAM" id="SSF52540">
    <property type="entry name" value="P-loop containing nucleoside triphosphate hydrolases"/>
    <property type="match status" value="1"/>
</dbReference>
<dbReference type="InterPro" id="IPR002611">
    <property type="entry name" value="IstB_ATP-bd"/>
</dbReference>
<gene>
    <name evidence="2" type="ORF">G9F27_002881</name>
</gene>